<dbReference type="OrthoDB" id="9178552at2"/>
<organism evidence="2 3">
    <name type="scientific">Actinacidiphila oryziradicis</name>
    <dbReference type="NCBI Taxonomy" id="2571141"/>
    <lineage>
        <taxon>Bacteria</taxon>
        <taxon>Bacillati</taxon>
        <taxon>Actinomycetota</taxon>
        <taxon>Actinomycetes</taxon>
        <taxon>Kitasatosporales</taxon>
        <taxon>Streptomycetaceae</taxon>
        <taxon>Actinacidiphila</taxon>
    </lineage>
</organism>
<comment type="caution">
    <text evidence="2">The sequence shown here is derived from an EMBL/GenBank/DDBJ whole genome shotgun (WGS) entry which is preliminary data.</text>
</comment>
<keyword evidence="3" id="KW-1185">Reference proteome</keyword>
<evidence type="ECO:0008006" key="4">
    <source>
        <dbReference type="Google" id="ProtNLM"/>
    </source>
</evidence>
<evidence type="ECO:0000256" key="1">
    <source>
        <dbReference type="SAM" id="MobiDB-lite"/>
    </source>
</evidence>
<reference evidence="2 3" key="1">
    <citation type="submission" date="2019-04" db="EMBL/GenBank/DDBJ databases">
        <title>Streptomyces oryziradicis sp. nov., a novel actinomycete isolated from rhizosphere soil of rice (Oryza sativa L.).</title>
        <authorList>
            <person name="Li C."/>
        </authorList>
    </citation>
    <scope>NUCLEOTIDE SEQUENCE [LARGE SCALE GENOMIC DNA]</scope>
    <source>
        <strain evidence="2 3">NEAU-C40</strain>
    </source>
</reference>
<accession>A0A4U0SRF7</accession>
<protein>
    <recommendedName>
        <fullName evidence="4">DNA-binding protein</fullName>
    </recommendedName>
</protein>
<proteinExistence type="predicted"/>
<feature type="compositionally biased region" description="Pro residues" evidence="1">
    <location>
        <begin position="160"/>
        <end position="191"/>
    </location>
</feature>
<dbReference type="AlphaFoldDB" id="A0A4U0SRF7"/>
<name>A0A4U0SRF7_9ACTN</name>
<dbReference type="Proteomes" id="UP000305778">
    <property type="component" value="Unassembled WGS sequence"/>
</dbReference>
<dbReference type="RefSeq" id="WP_136722899.1">
    <property type="nucleotide sequence ID" value="NZ_SUMC01000006.1"/>
</dbReference>
<feature type="region of interest" description="Disordered" evidence="1">
    <location>
        <begin position="109"/>
        <end position="191"/>
    </location>
</feature>
<evidence type="ECO:0000313" key="3">
    <source>
        <dbReference type="Proteomes" id="UP000305778"/>
    </source>
</evidence>
<evidence type="ECO:0000313" key="2">
    <source>
        <dbReference type="EMBL" id="TKA11903.1"/>
    </source>
</evidence>
<sequence>MAEPQSNAPSRASAEPVTAGVVHVRRRLTANFTILSNRLAQRPGSAVTVGVGAYLMSVPDGVPVSIEALRTHFSEGETRLARALNELEAEGFLERVPVRVANGQVRTRTYVYDDPSPAAQATDRARPTPQSAPRPDASPPPEPEPRPQPEPQPKPEPELKPQPTPAPSSEPAPRPAPRPAPAAAPPATGLPPAPEAVAVLAALRLRDPRLLLSERDIDRLAPAVDDWLQRGIGPHQIVETVSANLPGPILRRPAGMIAYRLEHLKPVNATPLRSPQAQHPNVAPMQNCDACDRGYRSEHPGLCRDCATASSAAA</sequence>
<feature type="compositionally biased region" description="Basic and acidic residues" evidence="1">
    <location>
        <begin position="143"/>
        <end position="159"/>
    </location>
</feature>
<gene>
    <name evidence="2" type="ORF">FCI23_08730</name>
</gene>
<feature type="compositionally biased region" description="Pro residues" evidence="1">
    <location>
        <begin position="130"/>
        <end position="142"/>
    </location>
</feature>
<dbReference type="EMBL" id="SUMC01000006">
    <property type="protein sequence ID" value="TKA11903.1"/>
    <property type="molecule type" value="Genomic_DNA"/>
</dbReference>